<reference evidence="6 7" key="1">
    <citation type="submission" date="2017-11" db="EMBL/GenBank/DDBJ databases">
        <title>The genome of Rhizophagus clarus HR1 reveals common genetic basis of auxotrophy among arbuscular mycorrhizal fungi.</title>
        <authorList>
            <person name="Kobayashi Y."/>
        </authorList>
    </citation>
    <scope>NUCLEOTIDE SEQUENCE [LARGE SCALE GENOMIC DNA]</scope>
    <source>
        <strain evidence="6 7">HR1</strain>
    </source>
</reference>
<dbReference type="EMBL" id="BEXD01000297">
    <property type="protein sequence ID" value="GBB86218.1"/>
    <property type="molecule type" value="Genomic_DNA"/>
</dbReference>
<gene>
    <name evidence="4" type="primary">TSF1</name>
    <name evidence="6" type="ORF">RclHR1_12650011</name>
</gene>
<evidence type="ECO:0000259" key="5">
    <source>
        <dbReference type="Pfam" id="PF00889"/>
    </source>
</evidence>
<dbReference type="Gene3D" id="1.10.8.10">
    <property type="entry name" value="DNA helicase RuvA subunit, C-terminal domain"/>
    <property type="match status" value="1"/>
</dbReference>
<keyword evidence="3 4" id="KW-0648">Protein biosynthesis</keyword>
<dbReference type="InterPro" id="IPR018101">
    <property type="entry name" value="Transl_elong_Ts_CS"/>
</dbReference>
<dbReference type="SUPFAM" id="SSF54713">
    <property type="entry name" value="Elongation factor Ts (EF-Ts), dimerisation domain"/>
    <property type="match status" value="2"/>
</dbReference>
<comment type="similarity">
    <text evidence="1 4">Belongs to the EF-Ts family.</text>
</comment>
<keyword evidence="7" id="KW-1185">Reference proteome</keyword>
<comment type="function">
    <text evidence="4">Associates with the EF-Tu.GDP complex and induces the exchange of GDP to GTP. It remains bound to the aminoacyl-tRNA.EF-Tu.GTP complex up to the GTP hydrolysis stage on the ribosome.</text>
</comment>
<dbReference type="InterPro" id="IPR014039">
    <property type="entry name" value="Transl_elong_EFTs/EF1B_dimer"/>
</dbReference>
<dbReference type="HAMAP" id="MF_00050">
    <property type="entry name" value="EF_Ts"/>
    <property type="match status" value="1"/>
</dbReference>
<evidence type="ECO:0000256" key="4">
    <source>
        <dbReference type="HAMAP-Rule" id="MF_03135"/>
    </source>
</evidence>
<organism evidence="6 7">
    <name type="scientific">Rhizophagus clarus</name>
    <dbReference type="NCBI Taxonomy" id="94130"/>
    <lineage>
        <taxon>Eukaryota</taxon>
        <taxon>Fungi</taxon>
        <taxon>Fungi incertae sedis</taxon>
        <taxon>Mucoromycota</taxon>
        <taxon>Glomeromycotina</taxon>
        <taxon>Glomeromycetes</taxon>
        <taxon>Glomerales</taxon>
        <taxon>Glomeraceae</taxon>
        <taxon>Rhizophagus</taxon>
    </lineage>
</organism>
<dbReference type="GO" id="GO:0003746">
    <property type="term" value="F:translation elongation factor activity"/>
    <property type="evidence" value="ECO:0007669"/>
    <property type="project" value="UniProtKB-UniRule"/>
</dbReference>
<protein>
    <recommendedName>
        <fullName evidence="4">Elongation factor Ts, mitochondrial</fullName>
        <shortName evidence="4">EF-Ts</shortName>
        <shortName evidence="4">EF-TsMt</shortName>
    </recommendedName>
</protein>
<dbReference type="GO" id="GO:0005739">
    <property type="term" value="C:mitochondrion"/>
    <property type="evidence" value="ECO:0007669"/>
    <property type="project" value="UniProtKB-SubCell"/>
</dbReference>
<evidence type="ECO:0000256" key="3">
    <source>
        <dbReference type="ARBA" id="ARBA00022917"/>
    </source>
</evidence>
<dbReference type="AlphaFoldDB" id="A0A2Z6R037"/>
<keyword evidence="4" id="KW-0496">Mitochondrion</keyword>
<dbReference type="PANTHER" id="PTHR11741">
    <property type="entry name" value="ELONGATION FACTOR TS"/>
    <property type="match status" value="1"/>
</dbReference>
<dbReference type="PANTHER" id="PTHR11741:SF0">
    <property type="entry name" value="ELONGATION FACTOR TS, MITOCHONDRIAL"/>
    <property type="match status" value="1"/>
</dbReference>
<comment type="caution">
    <text evidence="6">The sequence shown here is derived from an EMBL/GenBank/DDBJ whole genome shotgun (WGS) entry which is preliminary data.</text>
</comment>
<dbReference type="PROSITE" id="PS01127">
    <property type="entry name" value="EF_TS_2"/>
    <property type="match status" value="1"/>
</dbReference>
<evidence type="ECO:0000313" key="6">
    <source>
        <dbReference type="EMBL" id="GBB86218.1"/>
    </source>
</evidence>
<dbReference type="InterPro" id="IPR009060">
    <property type="entry name" value="UBA-like_sf"/>
</dbReference>
<dbReference type="SUPFAM" id="SSF46934">
    <property type="entry name" value="UBA-like"/>
    <property type="match status" value="1"/>
</dbReference>
<evidence type="ECO:0000256" key="1">
    <source>
        <dbReference type="ARBA" id="ARBA00005532"/>
    </source>
</evidence>
<dbReference type="Pfam" id="PF00889">
    <property type="entry name" value="EF_TS"/>
    <property type="match status" value="1"/>
</dbReference>
<dbReference type="STRING" id="94130.A0A2Z6R037"/>
<evidence type="ECO:0000313" key="7">
    <source>
        <dbReference type="Proteomes" id="UP000247702"/>
    </source>
</evidence>
<sequence length="373" mass="40919">MIRKQKLPLVFLSSFGFPSSIKAYRFYTTVKPNLKLLQQLRQETQVSITKAKEALTKHDNDYDVALSWILEDSKTSGVVKAEKLKGRVAKEGLIGIVLTNGKEVMGNTRGAIVEVNCETDFVSRNILFQQFVTQIASTSLLISSDITPIYSSSSNPASSASFIQPIPLSLLQSSPLFPHPSTSSSSASLSLATVQESISELVAKLGENISLRRAEAVVFPDNNKSSNENSYILTGGYVHGGDSFTGKIGGLVVIKLLGEPAKQNSLQSLEQITKLLKNLSRQVVGFNPKYISKNDIKVIQDGTNKDDYIKENVLLNQDFLIGGGSVKDVIKKKEKELGVTIEIMDFRRWERGEGIEKSKGNFVKEVTRQAGLS</sequence>
<name>A0A2Z6R037_9GLOM</name>
<dbReference type="InterPro" id="IPR001816">
    <property type="entry name" value="Transl_elong_EFTs/EF1B"/>
</dbReference>
<dbReference type="GO" id="GO:0070125">
    <property type="term" value="P:mitochondrial translational elongation"/>
    <property type="evidence" value="ECO:0007669"/>
    <property type="project" value="TreeGrafter"/>
</dbReference>
<accession>A0A2Z6R037</accession>
<comment type="subcellular location">
    <subcellularLocation>
        <location evidence="4">Mitochondrion</location>
    </subcellularLocation>
</comment>
<keyword evidence="2 4" id="KW-0251">Elongation factor</keyword>
<dbReference type="Gene3D" id="3.30.479.20">
    <property type="entry name" value="Elongation factor Ts, dimerisation domain"/>
    <property type="match status" value="2"/>
</dbReference>
<proteinExistence type="inferred from homology"/>
<dbReference type="PROSITE" id="PS01126">
    <property type="entry name" value="EF_TS_1"/>
    <property type="match status" value="1"/>
</dbReference>
<evidence type="ECO:0000256" key="2">
    <source>
        <dbReference type="ARBA" id="ARBA00022768"/>
    </source>
</evidence>
<dbReference type="InterPro" id="IPR036402">
    <property type="entry name" value="EF-Ts_dimer_sf"/>
</dbReference>
<dbReference type="Proteomes" id="UP000247702">
    <property type="component" value="Unassembled WGS sequence"/>
</dbReference>
<feature type="domain" description="Translation elongation factor EFTs/EF1B dimerisation" evidence="5">
    <location>
        <begin position="110"/>
        <end position="297"/>
    </location>
</feature>